<dbReference type="AlphaFoldDB" id="A0A6C0ENW2"/>
<accession>A0A6C0ENW2</accession>
<protein>
    <recommendedName>
        <fullName evidence="2">S1-like domain-containing protein</fullName>
    </recommendedName>
</protein>
<proteinExistence type="predicted"/>
<evidence type="ECO:0008006" key="2">
    <source>
        <dbReference type="Google" id="ProtNLM"/>
    </source>
</evidence>
<sequence>MPPQKNSGAKASKRVSGVESKNARFIQAYLDDIRRKQSTENVYIARIIARLGDGRMDAFYLDEENRPQTAQVVIRGSFRSKGKRSVWIEVGSIVIIASSGIPGSAEFGIMAILSQEDLNALKREITLDPRILDTASVDKNVLKSDVITPDGGFEFDTVEEELDIDDI</sequence>
<dbReference type="SUPFAM" id="SSF50249">
    <property type="entry name" value="Nucleic acid-binding proteins"/>
    <property type="match status" value="1"/>
</dbReference>
<dbReference type="EMBL" id="MN738913">
    <property type="protein sequence ID" value="QHT30876.1"/>
    <property type="molecule type" value="Genomic_DNA"/>
</dbReference>
<evidence type="ECO:0000313" key="1">
    <source>
        <dbReference type="EMBL" id="QHT30876.1"/>
    </source>
</evidence>
<name>A0A6C0ENW2_9ZZZZ</name>
<dbReference type="Gene3D" id="2.40.50.140">
    <property type="entry name" value="Nucleic acid-binding proteins"/>
    <property type="match status" value="1"/>
</dbReference>
<dbReference type="InterPro" id="IPR012340">
    <property type="entry name" value="NA-bd_OB-fold"/>
</dbReference>
<organism evidence="1">
    <name type="scientific">viral metagenome</name>
    <dbReference type="NCBI Taxonomy" id="1070528"/>
    <lineage>
        <taxon>unclassified sequences</taxon>
        <taxon>metagenomes</taxon>
        <taxon>organismal metagenomes</taxon>
    </lineage>
</organism>
<reference evidence="1" key="1">
    <citation type="journal article" date="2020" name="Nature">
        <title>Giant virus diversity and host interactions through global metagenomics.</title>
        <authorList>
            <person name="Schulz F."/>
            <person name="Roux S."/>
            <person name="Paez-Espino D."/>
            <person name="Jungbluth S."/>
            <person name="Walsh D.A."/>
            <person name="Denef V.J."/>
            <person name="McMahon K.D."/>
            <person name="Konstantinidis K.T."/>
            <person name="Eloe-Fadrosh E.A."/>
            <person name="Kyrpides N.C."/>
            <person name="Woyke T."/>
        </authorList>
    </citation>
    <scope>NUCLEOTIDE SEQUENCE</scope>
    <source>
        <strain evidence="1">GVMAG-M-3300009151-50</strain>
    </source>
</reference>